<evidence type="ECO:0000313" key="2">
    <source>
        <dbReference type="EMBL" id="MBB5173709.1"/>
    </source>
</evidence>
<dbReference type="Gene3D" id="3.40.50.1110">
    <property type="entry name" value="SGNH hydrolase"/>
    <property type="match status" value="1"/>
</dbReference>
<dbReference type="Proteomes" id="UP000551878">
    <property type="component" value="Unassembled WGS sequence"/>
</dbReference>
<accession>A0A840QQT6</accession>
<dbReference type="Pfam" id="PF13472">
    <property type="entry name" value="Lipase_GDSL_2"/>
    <property type="match status" value="1"/>
</dbReference>
<name>A0A840QQT6_9BACI</name>
<dbReference type="SUPFAM" id="SSF52266">
    <property type="entry name" value="SGNH hydrolase"/>
    <property type="match status" value="1"/>
</dbReference>
<dbReference type="InterPro" id="IPR051532">
    <property type="entry name" value="Ester_Hydrolysis_Enzymes"/>
</dbReference>
<comment type="caution">
    <text evidence="2">The sequence shown here is derived from an EMBL/GenBank/DDBJ whole genome shotgun (WGS) entry which is preliminary data.</text>
</comment>
<dbReference type="RefSeq" id="WP_184664146.1">
    <property type="nucleotide sequence ID" value="NZ_JACHHB010000007.1"/>
</dbReference>
<keyword evidence="3" id="KW-1185">Reference proteome</keyword>
<evidence type="ECO:0000313" key="3">
    <source>
        <dbReference type="Proteomes" id="UP000551878"/>
    </source>
</evidence>
<dbReference type="PANTHER" id="PTHR30383">
    <property type="entry name" value="THIOESTERASE 1/PROTEASE 1/LYSOPHOSPHOLIPASE L1"/>
    <property type="match status" value="1"/>
</dbReference>
<organism evidence="2 3">
    <name type="scientific">Texcoconibacillus texcoconensis</name>
    <dbReference type="NCBI Taxonomy" id="1095777"/>
    <lineage>
        <taxon>Bacteria</taxon>
        <taxon>Bacillati</taxon>
        <taxon>Bacillota</taxon>
        <taxon>Bacilli</taxon>
        <taxon>Bacillales</taxon>
        <taxon>Bacillaceae</taxon>
        <taxon>Texcoconibacillus</taxon>
    </lineage>
</organism>
<dbReference type="AlphaFoldDB" id="A0A840QQT6"/>
<dbReference type="GO" id="GO:0004622">
    <property type="term" value="F:phosphatidylcholine lysophospholipase activity"/>
    <property type="evidence" value="ECO:0007669"/>
    <property type="project" value="TreeGrafter"/>
</dbReference>
<proteinExistence type="predicted"/>
<gene>
    <name evidence="2" type="ORF">HNQ41_001898</name>
</gene>
<dbReference type="PANTHER" id="PTHR30383:SF27">
    <property type="entry name" value="SPORE GERMINATION LIPASE LIPC"/>
    <property type="match status" value="1"/>
</dbReference>
<dbReference type="InterPro" id="IPR013830">
    <property type="entry name" value="SGNH_hydro"/>
</dbReference>
<feature type="domain" description="SGNH hydrolase-type esterase" evidence="1">
    <location>
        <begin position="9"/>
        <end position="195"/>
    </location>
</feature>
<protein>
    <submittedName>
        <fullName evidence="2">Lysophospholipase L1-like esterase</fullName>
    </submittedName>
</protein>
<evidence type="ECO:0000259" key="1">
    <source>
        <dbReference type="Pfam" id="PF13472"/>
    </source>
</evidence>
<dbReference type="EMBL" id="JACHHB010000007">
    <property type="protein sequence ID" value="MBB5173709.1"/>
    <property type="molecule type" value="Genomic_DNA"/>
</dbReference>
<reference evidence="2 3" key="1">
    <citation type="submission" date="2020-08" db="EMBL/GenBank/DDBJ databases">
        <title>Genomic Encyclopedia of Type Strains, Phase IV (KMG-IV): sequencing the most valuable type-strain genomes for metagenomic binning, comparative biology and taxonomic classification.</title>
        <authorList>
            <person name="Goeker M."/>
        </authorList>
    </citation>
    <scope>NUCLEOTIDE SEQUENCE [LARGE SCALE GENOMIC DNA]</scope>
    <source>
        <strain evidence="2 3">DSM 24696</strain>
    </source>
</reference>
<sequence length="208" mass="23940">MKPTFTYTAIGDSLTHGSGTLFGRGFTKPYAQQLEKIYRKPVITRVHAKPGITSGELLHLIQNPNVQKDLYHADLITVTIGGNDALQAHRHFLTNYDPQIYKQALNQLRKNLDYLLSQIRSLKISQPFYIIQLVGLYNPYPHLPYSDKLVNDFNLVIRSFTYQNMIYIDLHTPFSHMNSRNLLIGVHPNRKGYRVISSHLVQSLYQLS</sequence>
<dbReference type="InterPro" id="IPR036514">
    <property type="entry name" value="SGNH_hydro_sf"/>
</dbReference>